<feature type="compositionally biased region" description="Polar residues" evidence="1">
    <location>
        <begin position="29"/>
        <end position="48"/>
    </location>
</feature>
<reference evidence="2 3" key="1">
    <citation type="journal article" date="2019" name="Int. J. Syst. Evol. Microbiol.">
        <title>The Global Catalogue of Microorganisms (GCM) 10K type strain sequencing project: providing services to taxonomists for standard genome sequencing and annotation.</title>
        <authorList>
            <consortium name="The Broad Institute Genomics Platform"/>
            <consortium name="The Broad Institute Genome Sequencing Center for Infectious Disease"/>
            <person name="Wu L."/>
            <person name="Ma J."/>
        </authorList>
    </citation>
    <scope>NUCLEOTIDE SEQUENCE [LARGE SCALE GENOMIC DNA]</scope>
    <source>
        <strain evidence="2 3">JCM 15933</strain>
    </source>
</reference>
<dbReference type="EMBL" id="BAAAQD010000009">
    <property type="protein sequence ID" value="GAA1524716.1"/>
    <property type="molecule type" value="Genomic_DNA"/>
</dbReference>
<dbReference type="Proteomes" id="UP001501470">
    <property type="component" value="Unassembled WGS sequence"/>
</dbReference>
<evidence type="ECO:0000313" key="3">
    <source>
        <dbReference type="Proteomes" id="UP001501470"/>
    </source>
</evidence>
<keyword evidence="3" id="KW-1185">Reference proteome</keyword>
<comment type="caution">
    <text evidence="2">The sequence shown here is derived from an EMBL/GenBank/DDBJ whole genome shotgun (WGS) entry which is preliminary data.</text>
</comment>
<proteinExistence type="predicted"/>
<evidence type="ECO:0000313" key="2">
    <source>
        <dbReference type="EMBL" id="GAA1524716.1"/>
    </source>
</evidence>
<sequence length="145" mass="15478">MSDYETGDTGYDGGDSYGNYEAGQDHQSLDQLHQVDASQSNYDNQFNVYEQDHAAAESTSFDQGHQVSYTDASGAQYQESDFTSYDHSAAETDHVFAAEGSESASSSEFHQLDAIQARLDSAFTSMTEINGGNGGGTAELGVASN</sequence>
<dbReference type="RefSeq" id="WP_344504162.1">
    <property type="nucleotide sequence ID" value="NZ_BAAAQD010000009.1"/>
</dbReference>
<gene>
    <name evidence="2" type="ORF">GCM10009827_046650</name>
</gene>
<protein>
    <submittedName>
        <fullName evidence="2">Uncharacterized protein</fullName>
    </submittedName>
</protein>
<organism evidence="2 3">
    <name type="scientific">Dactylosporangium maewongense</name>
    <dbReference type="NCBI Taxonomy" id="634393"/>
    <lineage>
        <taxon>Bacteria</taxon>
        <taxon>Bacillati</taxon>
        <taxon>Actinomycetota</taxon>
        <taxon>Actinomycetes</taxon>
        <taxon>Micromonosporales</taxon>
        <taxon>Micromonosporaceae</taxon>
        <taxon>Dactylosporangium</taxon>
    </lineage>
</organism>
<accession>A0ABN2AS90</accession>
<evidence type="ECO:0000256" key="1">
    <source>
        <dbReference type="SAM" id="MobiDB-lite"/>
    </source>
</evidence>
<feature type="region of interest" description="Disordered" evidence="1">
    <location>
        <begin position="1"/>
        <end position="75"/>
    </location>
</feature>
<name>A0ABN2AS90_9ACTN</name>
<feature type="compositionally biased region" description="Polar residues" evidence="1">
    <location>
        <begin position="57"/>
        <end position="75"/>
    </location>
</feature>